<protein>
    <submittedName>
        <fullName evidence="1">Uncharacterized protein</fullName>
    </submittedName>
</protein>
<proteinExistence type="predicted"/>
<reference evidence="1" key="1">
    <citation type="submission" date="2019-05" db="EMBL/GenBank/DDBJ databases">
        <title>Whole genome sequencing of Pseudanabaena catenata USMAC16.</title>
        <authorList>
            <person name="Khan Z."/>
            <person name="Omar W.M."/>
            <person name="Convey P."/>
            <person name="Merican F."/>
            <person name="Najimudin N."/>
        </authorList>
    </citation>
    <scope>NUCLEOTIDE SEQUENCE</scope>
    <source>
        <strain evidence="1">USMAC16</strain>
    </source>
</reference>
<comment type="caution">
    <text evidence="1">The sequence shown here is derived from an EMBL/GenBank/DDBJ whole genome shotgun (WGS) entry which is preliminary data.</text>
</comment>
<evidence type="ECO:0000313" key="1">
    <source>
        <dbReference type="EMBL" id="MDG3496991.1"/>
    </source>
</evidence>
<dbReference type="AlphaFoldDB" id="A0A9X4MFR6"/>
<dbReference type="EMBL" id="VBTY01000259">
    <property type="protein sequence ID" value="MDG3496991.1"/>
    <property type="molecule type" value="Genomic_DNA"/>
</dbReference>
<dbReference type="RefSeq" id="WP_144052550.1">
    <property type="nucleotide sequence ID" value="NZ_VBTY01000259.1"/>
</dbReference>
<organism evidence="1 2">
    <name type="scientific">Pseudanabaena catenata USMAC16</name>
    <dbReference type="NCBI Taxonomy" id="1855837"/>
    <lineage>
        <taxon>Bacteria</taxon>
        <taxon>Bacillati</taxon>
        <taxon>Cyanobacteriota</taxon>
        <taxon>Cyanophyceae</taxon>
        <taxon>Pseudanabaenales</taxon>
        <taxon>Pseudanabaenaceae</taxon>
        <taxon>Pseudanabaena</taxon>
    </lineage>
</organism>
<name>A0A9X4MFR6_9CYAN</name>
<keyword evidence="2" id="KW-1185">Reference proteome</keyword>
<evidence type="ECO:0000313" key="2">
    <source>
        <dbReference type="Proteomes" id="UP001152872"/>
    </source>
</evidence>
<accession>A0A9X4MFR6</accession>
<sequence length="91" mass="10242">MPDTVRISVVNNSGKVLNAIYMSPPTNIHWGKNELEAPIPDREKADFEWKRSDYKGAEAGCLFEVRAEYADGKSTDLEEINLCKTPTINLK</sequence>
<gene>
    <name evidence="1" type="ORF">FEV09_20840</name>
</gene>
<dbReference type="Proteomes" id="UP001152872">
    <property type="component" value="Unassembled WGS sequence"/>
</dbReference>